<protein>
    <submittedName>
        <fullName evidence="7">Carbohydrate kinase</fullName>
    </submittedName>
</protein>
<keyword evidence="2 4" id="KW-0808">Transferase</keyword>
<proteinExistence type="inferred from homology"/>
<accession>A0ABQ5ZRC6</accession>
<reference evidence="8" key="1">
    <citation type="journal article" date="2019" name="Int. J. Syst. Evol. Microbiol.">
        <title>The Global Catalogue of Microorganisms (GCM) 10K type strain sequencing project: providing services to taxonomists for standard genome sequencing and annotation.</title>
        <authorList>
            <consortium name="The Broad Institute Genomics Platform"/>
            <consortium name="The Broad Institute Genome Sequencing Center for Infectious Disease"/>
            <person name="Wu L."/>
            <person name="Ma J."/>
        </authorList>
    </citation>
    <scope>NUCLEOTIDE SEQUENCE [LARGE SCALE GENOMIC DNA]</scope>
    <source>
        <strain evidence="8">NBRC 102122</strain>
    </source>
</reference>
<evidence type="ECO:0000256" key="1">
    <source>
        <dbReference type="ARBA" id="ARBA00009156"/>
    </source>
</evidence>
<dbReference type="Pfam" id="PF00370">
    <property type="entry name" value="FGGY_N"/>
    <property type="match status" value="1"/>
</dbReference>
<dbReference type="InterPro" id="IPR018484">
    <property type="entry name" value="FGGY_N"/>
</dbReference>
<evidence type="ECO:0000256" key="3">
    <source>
        <dbReference type="ARBA" id="ARBA00022777"/>
    </source>
</evidence>
<dbReference type="InterPro" id="IPR018483">
    <property type="entry name" value="Carb_kinase_FGGY_CS"/>
</dbReference>
<dbReference type="InterPro" id="IPR000577">
    <property type="entry name" value="Carb_kinase_FGGY"/>
</dbReference>
<dbReference type="Proteomes" id="UP001156702">
    <property type="component" value="Unassembled WGS sequence"/>
</dbReference>
<dbReference type="InterPro" id="IPR018485">
    <property type="entry name" value="FGGY_C"/>
</dbReference>
<feature type="domain" description="Carbohydrate kinase FGGY C-terminal" evidence="6">
    <location>
        <begin position="355"/>
        <end position="515"/>
    </location>
</feature>
<keyword evidence="8" id="KW-1185">Reference proteome</keyword>
<name>A0ABQ5ZRC6_9HYPH</name>
<sequence>MFHGDIREVRGKFRTDGQVLIRKPRIKAEETIGRIECSVSGQAKRHGLSRDPRVHAMVEAADLIIGIDAGTSVMKAVAFTLAGRQIASASVRNTYRTGEDGAVTQSLDQTWLDCTRALRGLAEKVEGLAKRTAAIAVTGQGDGTWLVGAENRPAGDAWLWLDARAAPTVERLAAADADRVRFSATGTGLNTCQQGTQLAHMDQYFPELLAEAETAMHCKDWLYLNLTGIRATDPSEVSFTFGNFRTRRYDDDVLAALGLTHRRSLLPEVIEGTQTVHPLTAEAAAASGLVAGTPVCLGYVDMVMTALGAGVRSEGRNAACSAIGSTGVHLLAKPVGDVVLNAERTGYVITLPIPGIVTQVQTNMGATINLDWLLQLGVDLLGEFGIPVGLDEMITRIDPWFAESRPGNILYHPYISEAGERGPFVNARARANFTGLASRHRYPDLVRAVVEGLGMATRDCYAAMGALPPELRISGGAARSVALRGTLAAALGAPVRVSSREEAGAAGASMMAAVAIGAYRTMDDCIADWVTPELGTAEPPAPQGTERMTRLFAAYSDVRRGIAPAWDILAAH</sequence>
<keyword evidence="3 4" id="KW-0418">Kinase</keyword>
<dbReference type="EMBL" id="BSOP01000039">
    <property type="protein sequence ID" value="GLR53403.1"/>
    <property type="molecule type" value="Genomic_DNA"/>
</dbReference>
<evidence type="ECO:0000256" key="4">
    <source>
        <dbReference type="RuleBase" id="RU003733"/>
    </source>
</evidence>
<evidence type="ECO:0000313" key="8">
    <source>
        <dbReference type="Proteomes" id="UP001156702"/>
    </source>
</evidence>
<comment type="caution">
    <text evidence="7">The sequence shown here is derived from an EMBL/GenBank/DDBJ whole genome shotgun (WGS) entry which is preliminary data.</text>
</comment>
<evidence type="ECO:0000313" key="7">
    <source>
        <dbReference type="EMBL" id="GLR53403.1"/>
    </source>
</evidence>
<gene>
    <name evidence="7" type="ORF">GCM10007923_46180</name>
</gene>
<dbReference type="PANTHER" id="PTHR43095">
    <property type="entry name" value="SUGAR KINASE"/>
    <property type="match status" value="1"/>
</dbReference>
<evidence type="ECO:0000256" key="2">
    <source>
        <dbReference type="ARBA" id="ARBA00022679"/>
    </source>
</evidence>
<dbReference type="PANTHER" id="PTHR43095:SF5">
    <property type="entry name" value="XYLULOSE KINASE"/>
    <property type="match status" value="1"/>
</dbReference>
<dbReference type="SUPFAM" id="SSF53067">
    <property type="entry name" value="Actin-like ATPase domain"/>
    <property type="match status" value="2"/>
</dbReference>
<evidence type="ECO:0000259" key="6">
    <source>
        <dbReference type="Pfam" id="PF02782"/>
    </source>
</evidence>
<organism evidence="7 8">
    <name type="scientific">Shinella yambaruensis</name>
    <dbReference type="NCBI Taxonomy" id="415996"/>
    <lineage>
        <taxon>Bacteria</taxon>
        <taxon>Pseudomonadati</taxon>
        <taxon>Pseudomonadota</taxon>
        <taxon>Alphaproteobacteria</taxon>
        <taxon>Hyphomicrobiales</taxon>
        <taxon>Rhizobiaceae</taxon>
        <taxon>Shinella</taxon>
    </lineage>
</organism>
<dbReference type="GO" id="GO:0016301">
    <property type="term" value="F:kinase activity"/>
    <property type="evidence" value="ECO:0007669"/>
    <property type="project" value="UniProtKB-KW"/>
</dbReference>
<dbReference type="CDD" id="cd24121">
    <property type="entry name" value="ASKHA_NBD_FGGY_BaEryA-like"/>
    <property type="match status" value="1"/>
</dbReference>
<comment type="similarity">
    <text evidence="1 4">Belongs to the FGGY kinase family.</text>
</comment>
<evidence type="ECO:0000259" key="5">
    <source>
        <dbReference type="Pfam" id="PF00370"/>
    </source>
</evidence>
<dbReference type="PROSITE" id="PS00445">
    <property type="entry name" value="FGGY_KINASES_2"/>
    <property type="match status" value="1"/>
</dbReference>
<dbReference type="InterPro" id="IPR050406">
    <property type="entry name" value="FGGY_Carb_Kinase"/>
</dbReference>
<dbReference type="PIRSF" id="PIRSF000538">
    <property type="entry name" value="GlpK"/>
    <property type="match status" value="1"/>
</dbReference>
<dbReference type="InterPro" id="IPR043129">
    <property type="entry name" value="ATPase_NBD"/>
</dbReference>
<feature type="domain" description="Carbohydrate kinase FGGY N-terminal" evidence="5">
    <location>
        <begin position="64"/>
        <end position="308"/>
    </location>
</feature>
<dbReference type="Pfam" id="PF02782">
    <property type="entry name" value="FGGY_C"/>
    <property type="match status" value="1"/>
</dbReference>
<dbReference type="Gene3D" id="3.30.420.40">
    <property type="match status" value="2"/>
</dbReference>